<reference evidence="1" key="1">
    <citation type="submission" date="2021-02" db="EMBL/GenBank/DDBJ databases">
        <authorList>
            <person name="Cremers G."/>
            <person name="Picone N."/>
        </authorList>
    </citation>
    <scope>NUCLEOTIDE SEQUENCE</scope>
    <source>
        <strain evidence="1">PQ17</strain>
    </source>
</reference>
<dbReference type="AlphaFoldDB" id="A0A8J2BRZ6"/>
<accession>A0A8J2BRZ6</accession>
<keyword evidence="2" id="KW-1185">Reference proteome</keyword>
<gene>
    <name evidence="1" type="ORF">MPNT_50162</name>
</gene>
<dbReference type="EMBL" id="CAJNOB010000045">
    <property type="protein sequence ID" value="CAF0702701.1"/>
    <property type="molecule type" value="Genomic_DNA"/>
</dbReference>
<sequence>MFLAETCRNFCLALWLPLDGRRQRGAREQSRLSRTFSAVKDFACAYAGKILLPDTHA</sequence>
<protein>
    <submittedName>
        <fullName evidence="1">Uncharacterized protein</fullName>
    </submittedName>
</protein>
<comment type="caution">
    <text evidence="1">The sequence shown here is derived from an EMBL/GenBank/DDBJ whole genome shotgun (WGS) entry which is preliminary data.</text>
</comment>
<name>A0A8J2BRZ6_9BACT</name>
<organism evidence="1 2">
    <name type="scientific">Candidatus Methylacidithermus pantelleriae</name>
    <dbReference type="NCBI Taxonomy" id="2744239"/>
    <lineage>
        <taxon>Bacteria</taxon>
        <taxon>Pseudomonadati</taxon>
        <taxon>Verrucomicrobiota</taxon>
        <taxon>Methylacidiphilae</taxon>
        <taxon>Methylacidiphilales</taxon>
        <taxon>Methylacidiphilaceae</taxon>
        <taxon>Candidatus Methylacidithermus</taxon>
    </lineage>
</organism>
<proteinExistence type="predicted"/>
<evidence type="ECO:0000313" key="1">
    <source>
        <dbReference type="EMBL" id="CAF0702701.1"/>
    </source>
</evidence>
<evidence type="ECO:0000313" key="2">
    <source>
        <dbReference type="Proteomes" id="UP000663859"/>
    </source>
</evidence>
<dbReference type="Proteomes" id="UP000663859">
    <property type="component" value="Unassembled WGS sequence"/>
</dbReference>